<keyword evidence="1" id="KW-0175">Coiled coil</keyword>
<organism evidence="3 4">
    <name type="scientific">Pontimicrobium aquaticum</name>
    <dbReference type="NCBI Taxonomy" id="2565367"/>
    <lineage>
        <taxon>Bacteria</taxon>
        <taxon>Pseudomonadati</taxon>
        <taxon>Bacteroidota</taxon>
        <taxon>Flavobacteriia</taxon>
        <taxon>Flavobacteriales</taxon>
        <taxon>Flavobacteriaceae</taxon>
        <taxon>Pontimicrobium</taxon>
    </lineage>
</organism>
<protein>
    <submittedName>
        <fullName evidence="3">Uncharacterized protein</fullName>
    </submittedName>
</protein>
<evidence type="ECO:0000256" key="2">
    <source>
        <dbReference type="SAM" id="Phobius"/>
    </source>
</evidence>
<sequence>MKRIDDKIKEIEKKDKNSRVLYIIIVLLIAGFMAYALSSEKTKKEQGETIVGQEKTIEQQLVDLENKNIELKATITRLEKSQTPIGFWNQTDEAKNTSAYINYILHTGKPEAKDEYRAMALENIKLNETTGKTVWLFCGRKSGDKISSDRVMEVIYRKDETPSGDALPIVGDLVENNTSNRITYRNFSGGNVTGQNNDSDAWKRGSKAQVLDVETAGNAVFIQIKF</sequence>
<accession>A0A4U0EPA3</accession>
<dbReference type="Proteomes" id="UP000307657">
    <property type="component" value="Unassembled WGS sequence"/>
</dbReference>
<feature type="coiled-coil region" evidence="1">
    <location>
        <begin position="54"/>
        <end position="81"/>
    </location>
</feature>
<dbReference type="AlphaFoldDB" id="A0A4U0EPA3"/>
<evidence type="ECO:0000313" key="3">
    <source>
        <dbReference type="EMBL" id="TJY32162.1"/>
    </source>
</evidence>
<keyword evidence="2" id="KW-0472">Membrane</keyword>
<name>A0A4U0EPA3_9FLAO</name>
<proteinExistence type="predicted"/>
<gene>
    <name evidence="3" type="ORF">E5167_14455</name>
</gene>
<reference evidence="3 4" key="1">
    <citation type="submission" date="2019-04" db="EMBL/GenBank/DDBJ databases">
        <title>Lacinutrix sp. nov., isolated from marine water.</title>
        <authorList>
            <person name="Kim W."/>
        </authorList>
    </citation>
    <scope>NUCLEOTIDE SEQUENCE [LARGE SCALE GENOMIC DNA]</scope>
    <source>
        <strain evidence="3 4">CAU 1491</strain>
    </source>
</reference>
<keyword evidence="2" id="KW-1133">Transmembrane helix</keyword>
<evidence type="ECO:0000256" key="1">
    <source>
        <dbReference type="SAM" id="Coils"/>
    </source>
</evidence>
<dbReference type="RefSeq" id="WP_136844880.1">
    <property type="nucleotide sequence ID" value="NZ_SUPL01000010.1"/>
</dbReference>
<keyword evidence="4" id="KW-1185">Reference proteome</keyword>
<keyword evidence="2" id="KW-0812">Transmembrane</keyword>
<evidence type="ECO:0000313" key="4">
    <source>
        <dbReference type="Proteomes" id="UP000307657"/>
    </source>
</evidence>
<feature type="transmembrane region" description="Helical" evidence="2">
    <location>
        <begin position="20"/>
        <end position="37"/>
    </location>
</feature>
<dbReference type="EMBL" id="SUPL01000010">
    <property type="protein sequence ID" value="TJY32162.1"/>
    <property type="molecule type" value="Genomic_DNA"/>
</dbReference>
<comment type="caution">
    <text evidence="3">The sequence shown here is derived from an EMBL/GenBank/DDBJ whole genome shotgun (WGS) entry which is preliminary data.</text>
</comment>